<gene>
    <name evidence="2" type="ORF">PanWU01x14_313240</name>
</gene>
<evidence type="ECO:0000256" key="1">
    <source>
        <dbReference type="SAM" id="MobiDB-lite"/>
    </source>
</evidence>
<feature type="compositionally biased region" description="Basic and acidic residues" evidence="1">
    <location>
        <begin position="28"/>
        <end position="37"/>
    </location>
</feature>
<proteinExistence type="predicted"/>
<protein>
    <submittedName>
        <fullName evidence="2">Uncharacterized protein</fullName>
    </submittedName>
</protein>
<organism evidence="2 3">
    <name type="scientific">Parasponia andersonii</name>
    <name type="common">Sponia andersonii</name>
    <dbReference type="NCBI Taxonomy" id="3476"/>
    <lineage>
        <taxon>Eukaryota</taxon>
        <taxon>Viridiplantae</taxon>
        <taxon>Streptophyta</taxon>
        <taxon>Embryophyta</taxon>
        <taxon>Tracheophyta</taxon>
        <taxon>Spermatophyta</taxon>
        <taxon>Magnoliopsida</taxon>
        <taxon>eudicotyledons</taxon>
        <taxon>Gunneridae</taxon>
        <taxon>Pentapetalae</taxon>
        <taxon>rosids</taxon>
        <taxon>fabids</taxon>
        <taxon>Rosales</taxon>
        <taxon>Cannabaceae</taxon>
        <taxon>Parasponia</taxon>
    </lineage>
</organism>
<evidence type="ECO:0000313" key="3">
    <source>
        <dbReference type="Proteomes" id="UP000237105"/>
    </source>
</evidence>
<dbReference type="AlphaFoldDB" id="A0A2P5AP37"/>
<keyword evidence="3" id="KW-1185">Reference proteome</keyword>
<feature type="region of interest" description="Disordered" evidence="1">
    <location>
        <begin position="21"/>
        <end position="46"/>
    </location>
</feature>
<dbReference type="EMBL" id="JXTB01000498">
    <property type="protein sequence ID" value="PON38333.1"/>
    <property type="molecule type" value="Genomic_DNA"/>
</dbReference>
<reference evidence="3" key="1">
    <citation type="submission" date="2016-06" db="EMBL/GenBank/DDBJ databases">
        <title>Parallel loss of symbiosis genes in relatives of nitrogen-fixing non-legume Parasponia.</title>
        <authorList>
            <person name="Van Velzen R."/>
            <person name="Holmer R."/>
            <person name="Bu F."/>
            <person name="Rutten L."/>
            <person name="Van Zeijl A."/>
            <person name="Liu W."/>
            <person name="Santuari L."/>
            <person name="Cao Q."/>
            <person name="Sharma T."/>
            <person name="Shen D."/>
            <person name="Roswanjaya Y."/>
            <person name="Wardhani T."/>
            <person name="Kalhor M.S."/>
            <person name="Jansen J."/>
            <person name="Van den Hoogen J."/>
            <person name="Gungor B."/>
            <person name="Hartog M."/>
            <person name="Hontelez J."/>
            <person name="Verver J."/>
            <person name="Yang W.-C."/>
            <person name="Schijlen E."/>
            <person name="Repin R."/>
            <person name="Schilthuizen M."/>
            <person name="Schranz E."/>
            <person name="Heidstra R."/>
            <person name="Miyata K."/>
            <person name="Fedorova E."/>
            <person name="Kohlen W."/>
            <person name="Bisseling T."/>
            <person name="Smit S."/>
            <person name="Geurts R."/>
        </authorList>
    </citation>
    <scope>NUCLEOTIDE SEQUENCE [LARGE SCALE GENOMIC DNA]</scope>
    <source>
        <strain evidence="3">cv. WU1-14</strain>
    </source>
</reference>
<sequence>MPLWATKANLALLTKNVMSSGANRTTFKPHDKGKELYGKSGDPHNVIIGENKEMEDLVFRLGSMETDPKVSPQSS</sequence>
<accession>A0A2P5AP37</accession>
<dbReference type="Proteomes" id="UP000237105">
    <property type="component" value="Unassembled WGS sequence"/>
</dbReference>
<name>A0A2P5AP37_PARAD</name>
<comment type="caution">
    <text evidence="2">The sequence shown here is derived from an EMBL/GenBank/DDBJ whole genome shotgun (WGS) entry which is preliminary data.</text>
</comment>
<evidence type="ECO:0000313" key="2">
    <source>
        <dbReference type="EMBL" id="PON38333.1"/>
    </source>
</evidence>